<name>A0A1V6LVM4_9FLAO</name>
<evidence type="ECO:0000256" key="1">
    <source>
        <dbReference type="SAM" id="Phobius"/>
    </source>
</evidence>
<evidence type="ECO:0000313" key="3">
    <source>
        <dbReference type="Proteomes" id="UP000191680"/>
    </source>
</evidence>
<protein>
    <submittedName>
        <fullName evidence="2">Uncharacterized protein</fullName>
    </submittedName>
</protein>
<dbReference type="Proteomes" id="UP000191680">
    <property type="component" value="Unassembled WGS sequence"/>
</dbReference>
<gene>
    <name evidence="2" type="ORF">BUL40_01340</name>
</gene>
<feature type="transmembrane region" description="Helical" evidence="1">
    <location>
        <begin position="184"/>
        <end position="205"/>
    </location>
</feature>
<feature type="transmembrane region" description="Helical" evidence="1">
    <location>
        <begin position="153"/>
        <end position="172"/>
    </location>
</feature>
<feature type="transmembrane region" description="Helical" evidence="1">
    <location>
        <begin position="123"/>
        <end position="141"/>
    </location>
</feature>
<keyword evidence="1" id="KW-0472">Membrane</keyword>
<keyword evidence="1" id="KW-0812">Transmembrane</keyword>
<dbReference type="EMBL" id="MTBC01000001">
    <property type="protein sequence ID" value="OQD44230.1"/>
    <property type="molecule type" value="Genomic_DNA"/>
</dbReference>
<dbReference type="AlphaFoldDB" id="A0A1V6LVM4"/>
<proteinExistence type="predicted"/>
<reference evidence="2 3" key="1">
    <citation type="submission" date="2016-12" db="EMBL/GenBank/DDBJ databases">
        <authorList>
            <person name="Song W.-J."/>
            <person name="Kurnit D.M."/>
        </authorList>
    </citation>
    <scope>NUCLEOTIDE SEQUENCE [LARGE SCALE GENOMIC DNA]</scope>
    <source>
        <strain evidence="2 3">HSG9</strain>
    </source>
</reference>
<keyword evidence="1" id="KW-1133">Transmembrane helix</keyword>
<accession>A0A1V6LVM4</accession>
<feature type="transmembrane region" description="Helical" evidence="1">
    <location>
        <begin position="85"/>
        <end position="111"/>
    </location>
</feature>
<comment type="caution">
    <text evidence="2">The sequence shown here is derived from an EMBL/GenBank/DDBJ whole genome shotgun (WGS) entry which is preliminary data.</text>
</comment>
<evidence type="ECO:0000313" key="2">
    <source>
        <dbReference type="EMBL" id="OQD44230.1"/>
    </source>
</evidence>
<sequence length="218" mass="25646">MEIVMIQHLDKDELNFIDNYLRNSGFDYLDVRLELIDHVASAIEKSMEEHDLEFYDAFKSYMVVNKKGLERNYELFKKRLQKTSFLVLGKEIITPKFLIFFCVAVTVIYMWNKFSTDPFPYAQSVWIAIISAGLVYFFGTLPKKRYRISSLEMLAWPLVASSYAMNLYFNLWVDDSYFLLKWPLVANILTAFLITAIAAFLRLFFLKRKQTNTLLAKT</sequence>
<organism evidence="2 3">
    <name type="scientific">Croceivirga radicis</name>
    <dbReference type="NCBI Taxonomy" id="1929488"/>
    <lineage>
        <taxon>Bacteria</taxon>
        <taxon>Pseudomonadati</taxon>
        <taxon>Bacteroidota</taxon>
        <taxon>Flavobacteriia</taxon>
        <taxon>Flavobacteriales</taxon>
        <taxon>Flavobacteriaceae</taxon>
        <taxon>Croceivirga</taxon>
    </lineage>
</organism>
<keyword evidence="3" id="KW-1185">Reference proteome</keyword>